<sequence>MFVLKSLMSVFVVNSVVDAIPVVFKESTPNGEAIVAISSSDPNVEKYLAQQFATRSGFTQLNDEEQIRPFSNLPQRPEGAVHSSYSIAVPGKAISAAGRSFASASTGPFLPIFTFPVGPESFSFNDFGLKDWVRNVESFYNPNFPGNGQVNSATAVSDNGHVYGSINGVSFDSRAKSADNFDNSKKVDNFGSSDKTIPFDKKHKNTFDNKKE</sequence>
<comment type="caution">
    <text evidence="1">The sequence shown here is derived from an EMBL/GenBank/DDBJ whole genome shotgun (WGS) entry which is preliminary data.</text>
</comment>
<proteinExistence type="predicted"/>
<dbReference type="Proteomes" id="UP001231649">
    <property type="component" value="Chromosome 2"/>
</dbReference>
<gene>
    <name evidence="1" type="ORF">PYW08_007282</name>
</gene>
<keyword evidence="2" id="KW-1185">Reference proteome</keyword>
<name>A0ACC2RB56_9NEOP</name>
<reference evidence="1" key="1">
    <citation type="submission" date="2023-03" db="EMBL/GenBank/DDBJ databases">
        <title>Chromosome-level genomes of two armyworms, Mythimna separata and Mythimna loreyi, provide insights into the biosynthesis and reception of sex pheromones.</title>
        <authorList>
            <person name="Zhao H."/>
        </authorList>
    </citation>
    <scope>NUCLEOTIDE SEQUENCE</scope>
    <source>
        <strain evidence="1">BeijingLab</strain>
    </source>
</reference>
<accession>A0ACC2RB56</accession>
<protein>
    <submittedName>
        <fullName evidence="1">Uncharacterized protein</fullName>
    </submittedName>
</protein>
<organism evidence="1 2">
    <name type="scientific">Mythimna loreyi</name>
    <dbReference type="NCBI Taxonomy" id="667449"/>
    <lineage>
        <taxon>Eukaryota</taxon>
        <taxon>Metazoa</taxon>
        <taxon>Ecdysozoa</taxon>
        <taxon>Arthropoda</taxon>
        <taxon>Hexapoda</taxon>
        <taxon>Insecta</taxon>
        <taxon>Pterygota</taxon>
        <taxon>Neoptera</taxon>
        <taxon>Endopterygota</taxon>
        <taxon>Lepidoptera</taxon>
        <taxon>Glossata</taxon>
        <taxon>Ditrysia</taxon>
        <taxon>Noctuoidea</taxon>
        <taxon>Noctuidae</taxon>
        <taxon>Noctuinae</taxon>
        <taxon>Hadenini</taxon>
        <taxon>Mythimna</taxon>
    </lineage>
</organism>
<dbReference type="EMBL" id="CM056778">
    <property type="protein sequence ID" value="KAJ8736626.1"/>
    <property type="molecule type" value="Genomic_DNA"/>
</dbReference>
<evidence type="ECO:0000313" key="2">
    <source>
        <dbReference type="Proteomes" id="UP001231649"/>
    </source>
</evidence>
<evidence type="ECO:0000313" key="1">
    <source>
        <dbReference type="EMBL" id="KAJ8736626.1"/>
    </source>
</evidence>